<dbReference type="EMBL" id="JAUJFL010000001">
    <property type="protein sequence ID" value="KAK2614600.1"/>
    <property type="molecule type" value="Genomic_DNA"/>
</dbReference>
<dbReference type="Proteomes" id="UP001265746">
    <property type="component" value="Unassembled WGS sequence"/>
</dbReference>
<evidence type="ECO:0000313" key="3">
    <source>
        <dbReference type="Proteomes" id="UP001265746"/>
    </source>
</evidence>
<sequence>MKYFQAISIFAALSGLTSAAPAAESRQFKAVVTFTGAAASYTLQVPTDGSLFQTNNDLAVDLISSQGGATCSFFGIDGASVTIVGANSATVAPPQAIESGSCRAF</sequence>
<protein>
    <submittedName>
        <fullName evidence="2">Uncharacterized protein</fullName>
    </submittedName>
</protein>
<feature type="signal peptide" evidence="1">
    <location>
        <begin position="1"/>
        <end position="19"/>
    </location>
</feature>
<proteinExistence type="predicted"/>
<evidence type="ECO:0000256" key="1">
    <source>
        <dbReference type="SAM" id="SignalP"/>
    </source>
</evidence>
<dbReference type="AlphaFoldDB" id="A0AAD9SST0"/>
<gene>
    <name evidence="2" type="ORF">N8I77_001409</name>
</gene>
<reference evidence="2" key="1">
    <citation type="submission" date="2023-06" db="EMBL/GenBank/DDBJ databases">
        <authorList>
            <person name="Noh H."/>
        </authorList>
    </citation>
    <scope>NUCLEOTIDE SEQUENCE</scope>
    <source>
        <strain evidence="2">DUCC20226</strain>
    </source>
</reference>
<keyword evidence="3" id="KW-1185">Reference proteome</keyword>
<feature type="chain" id="PRO_5042069320" evidence="1">
    <location>
        <begin position="20"/>
        <end position="105"/>
    </location>
</feature>
<evidence type="ECO:0000313" key="2">
    <source>
        <dbReference type="EMBL" id="KAK2614600.1"/>
    </source>
</evidence>
<comment type="caution">
    <text evidence="2">The sequence shown here is derived from an EMBL/GenBank/DDBJ whole genome shotgun (WGS) entry which is preliminary data.</text>
</comment>
<organism evidence="2 3">
    <name type="scientific">Phomopsis amygdali</name>
    <name type="common">Fusicoccum amygdali</name>
    <dbReference type="NCBI Taxonomy" id="1214568"/>
    <lineage>
        <taxon>Eukaryota</taxon>
        <taxon>Fungi</taxon>
        <taxon>Dikarya</taxon>
        <taxon>Ascomycota</taxon>
        <taxon>Pezizomycotina</taxon>
        <taxon>Sordariomycetes</taxon>
        <taxon>Sordariomycetidae</taxon>
        <taxon>Diaporthales</taxon>
        <taxon>Diaporthaceae</taxon>
        <taxon>Diaporthe</taxon>
    </lineage>
</organism>
<keyword evidence="1" id="KW-0732">Signal</keyword>
<accession>A0AAD9SST0</accession>
<name>A0AAD9SST0_PHOAM</name>